<sequence length="271" mass="28086">MVFPAGGGIVASFLACRSIYVTASVDHLAGSFLRVRSGAPPLARLPDGCRVVSAADAYAVQHETIRALGGRIAGWKVGARTPDAEPFAAPILEATLFDSATVLPPGLCRHIGVEAEIAYRFGRALPPRDAPYTTAEIRDAIASVHTAIEIVDTRFVTPGSQPALDHLADQQSHGALFVGPPVTDWQSLVPLEERVILTIDGKVVADHVGGNSAGDPIRTLVWLAGHAARYAGGLAEGAIVTTGSATGTLFVAPGARVSATFAHLGTLSITC</sequence>
<evidence type="ECO:0000259" key="2">
    <source>
        <dbReference type="Pfam" id="PF01557"/>
    </source>
</evidence>
<dbReference type="InterPro" id="IPR036663">
    <property type="entry name" value="Fumarylacetoacetase_C_sf"/>
</dbReference>
<feature type="domain" description="Fumarylacetoacetase-like C-terminal" evidence="2">
    <location>
        <begin position="99"/>
        <end position="268"/>
    </location>
</feature>
<dbReference type="InterPro" id="IPR050772">
    <property type="entry name" value="Hydratase-Decarb/MhpD_sf"/>
</dbReference>
<evidence type="ECO:0000313" key="4">
    <source>
        <dbReference type="Proteomes" id="UP000561066"/>
    </source>
</evidence>
<dbReference type="GO" id="GO:0008684">
    <property type="term" value="F:2-oxopent-4-enoate hydratase activity"/>
    <property type="evidence" value="ECO:0007669"/>
    <property type="project" value="TreeGrafter"/>
</dbReference>
<dbReference type="Gene3D" id="3.90.850.10">
    <property type="entry name" value="Fumarylacetoacetase-like, C-terminal domain"/>
    <property type="match status" value="1"/>
</dbReference>
<dbReference type="PANTHER" id="PTHR30143">
    <property type="entry name" value="ACID HYDRATASE"/>
    <property type="match status" value="1"/>
</dbReference>
<dbReference type="InterPro" id="IPR011234">
    <property type="entry name" value="Fumarylacetoacetase-like_C"/>
</dbReference>
<keyword evidence="1" id="KW-0456">Lyase</keyword>
<reference evidence="3 4" key="1">
    <citation type="submission" date="2020-04" db="EMBL/GenBank/DDBJ databases">
        <title>Description of novel Gluconacetobacter.</title>
        <authorList>
            <person name="Sombolestani A."/>
        </authorList>
    </citation>
    <scope>NUCLEOTIDE SEQUENCE [LARGE SCALE GENOMIC DNA]</scope>
    <source>
        <strain evidence="3 4">LMG 21312</strain>
    </source>
</reference>
<dbReference type="GO" id="GO:0005737">
    <property type="term" value="C:cytoplasm"/>
    <property type="evidence" value="ECO:0007669"/>
    <property type="project" value="TreeGrafter"/>
</dbReference>
<dbReference type="AlphaFoldDB" id="A0A7W4P4E5"/>
<proteinExistence type="predicted"/>
<dbReference type="Pfam" id="PF01557">
    <property type="entry name" value="FAA_hydrolase"/>
    <property type="match status" value="1"/>
</dbReference>
<protein>
    <submittedName>
        <fullName evidence="3">2-keto-4-pentenoate hydratase</fullName>
    </submittedName>
</protein>
<name>A0A7W4P4E5_9PROT</name>
<accession>A0A7W4P4E5</accession>
<evidence type="ECO:0000313" key="3">
    <source>
        <dbReference type="EMBL" id="MBB2176982.1"/>
    </source>
</evidence>
<evidence type="ECO:0000256" key="1">
    <source>
        <dbReference type="ARBA" id="ARBA00023239"/>
    </source>
</evidence>
<gene>
    <name evidence="3" type="ORF">HLH21_13805</name>
</gene>
<dbReference type="PANTHER" id="PTHR30143:SF0">
    <property type="entry name" value="2-KETO-4-PENTENOATE HYDRATASE"/>
    <property type="match status" value="1"/>
</dbReference>
<dbReference type="SUPFAM" id="SSF56529">
    <property type="entry name" value="FAH"/>
    <property type="match status" value="1"/>
</dbReference>
<keyword evidence="4" id="KW-1185">Reference proteome</keyword>
<organism evidence="3 4">
    <name type="scientific">Gluconacetobacter johannae</name>
    <dbReference type="NCBI Taxonomy" id="112140"/>
    <lineage>
        <taxon>Bacteria</taxon>
        <taxon>Pseudomonadati</taxon>
        <taxon>Pseudomonadota</taxon>
        <taxon>Alphaproteobacteria</taxon>
        <taxon>Acetobacterales</taxon>
        <taxon>Acetobacteraceae</taxon>
        <taxon>Gluconacetobacter</taxon>
    </lineage>
</organism>
<dbReference type="EMBL" id="JABEQH010000020">
    <property type="protein sequence ID" value="MBB2176982.1"/>
    <property type="molecule type" value="Genomic_DNA"/>
</dbReference>
<dbReference type="Proteomes" id="UP000561066">
    <property type="component" value="Unassembled WGS sequence"/>
</dbReference>
<comment type="caution">
    <text evidence="3">The sequence shown here is derived from an EMBL/GenBank/DDBJ whole genome shotgun (WGS) entry which is preliminary data.</text>
</comment>